<dbReference type="OrthoDB" id="7866420at2"/>
<sequence length="130" mass="13295">MTIRITIACPEGMMSEANQFALCVGNSPADAQTFGSATWEDGTGERYALASLLAGAQFPQVAGAPLLAPAYAPDADIAEAGIAQAALRIWSPMSQGSFPEIGPDRLVAVIGLEAGLAIPLLGLSPVPIED</sequence>
<name>A0A1I0N009_9RHOB</name>
<accession>A0A1I0N009</accession>
<evidence type="ECO:0000313" key="1">
    <source>
        <dbReference type="EMBL" id="SEV94362.1"/>
    </source>
</evidence>
<dbReference type="RefSeq" id="WP_091427951.1">
    <property type="nucleotide sequence ID" value="NZ_FOJB01000001.1"/>
</dbReference>
<evidence type="ECO:0000313" key="2">
    <source>
        <dbReference type="Proteomes" id="UP000199650"/>
    </source>
</evidence>
<gene>
    <name evidence="1" type="ORF">SAMN05444851_0467</name>
</gene>
<dbReference type="AlphaFoldDB" id="A0A1I0N009"/>
<dbReference type="Proteomes" id="UP000199650">
    <property type="component" value="Unassembled WGS sequence"/>
</dbReference>
<dbReference type="STRING" id="1173584.SAMN05444851_0467"/>
<organism evidence="1 2">
    <name type="scientific">Aliiroseovarius sediminilitoris</name>
    <dbReference type="NCBI Taxonomy" id="1173584"/>
    <lineage>
        <taxon>Bacteria</taxon>
        <taxon>Pseudomonadati</taxon>
        <taxon>Pseudomonadota</taxon>
        <taxon>Alphaproteobacteria</taxon>
        <taxon>Rhodobacterales</taxon>
        <taxon>Paracoccaceae</taxon>
        <taxon>Aliiroseovarius</taxon>
    </lineage>
</organism>
<reference evidence="1 2" key="1">
    <citation type="submission" date="2016-10" db="EMBL/GenBank/DDBJ databases">
        <authorList>
            <person name="de Groot N.N."/>
        </authorList>
    </citation>
    <scope>NUCLEOTIDE SEQUENCE [LARGE SCALE GENOMIC DNA]</scope>
    <source>
        <strain evidence="1 2">DSM 29439</strain>
    </source>
</reference>
<dbReference type="EMBL" id="FOJB01000001">
    <property type="protein sequence ID" value="SEV94362.1"/>
    <property type="molecule type" value="Genomic_DNA"/>
</dbReference>
<keyword evidence="2" id="KW-1185">Reference proteome</keyword>
<protein>
    <submittedName>
        <fullName evidence="1">Uncharacterized protein</fullName>
    </submittedName>
</protein>
<proteinExistence type="predicted"/>